<dbReference type="VEuPathDB" id="FungiDB:A1O9_07801"/>
<evidence type="ECO:0000256" key="5">
    <source>
        <dbReference type="SAM" id="Coils"/>
    </source>
</evidence>
<dbReference type="SMART" id="SM00249">
    <property type="entry name" value="PHD"/>
    <property type="match status" value="1"/>
</dbReference>
<dbReference type="InterPro" id="IPR028938">
    <property type="entry name" value="Rsf1-like"/>
</dbReference>
<evidence type="ECO:0000313" key="9">
    <source>
        <dbReference type="Proteomes" id="UP000027920"/>
    </source>
</evidence>
<dbReference type="InterPro" id="IPR001965">
    <property type="entry name" value="Znf_PHD"/>
</dbReference>
<evidence type="ECO:0000256" key="4">
    <source>
        <dbReference type="PROSITE-ProRule" id="PRU00146"/>
    </source>
</evidence>
<evidence type="ECO:0000256" key="6">
    <source>
        <dbReference type="SAM" id="MobiDB-lite"/>
    </source>
</evidence>
<dbReference type="STRING" id="1182545.A0A072PL36"/>
<dbReference type="Gene3D" id="3.30.40.10">
    <property type="entry name" value="Zinc/RING finger domain, C3HC4 (zinc finger)"/>
    <property type="match status" value="1"/>
</dbReference>
<dbReference type="GO" id="GO:0006355">
    <property type="term" value="P:regulation of DNA-templated transcription"/>
    <property type="evidence" value="ECO:0007669"/>
    <property type="project" value="InterPro"/>
</dbReference>
<keyword evidence="5" id="KW-0175">Coiled coil</keyword>
<feature type="compositionally biased region" description="Basic residues" evidence="6">
    <location>
        <begin position="210"/>
        <end position="220"/>
    </location>
</feature>
<dbReference type="InterPro" id="IPR019786">
    <property type="entry name" value="Zinc_finger_PHD-type_CS"/>
</dbReference>
<reference evidence="8 9" key="1">
    <citation type="submission" date="2013-03" db="EMBL/GenBank/DDBJ databases">
        <title>The Genome Sequence of Exophiala aquamarina CBS 119918.</title>
        <authorList>
            <consortium name="The Broad Institute Genomics Platform"/>
            <person name="Cuomo C."/>
            <person name="de Hoog S."/>
            <person name="Gorbushina A."/>
            <person name="Walker B."/>
            <person name="Young S.K."/>
            <person name="Zeng Q."/>
            <person name="Gargeya S."/>
            <person name="Fitzgerald M."/>
            <person name="Haas B."/>
            <person name="Abouelleil A."/>
            <person name="Allen A.W."/>
            <person name="Alvarado L."/>
            <person name="Arachchi H.M."/>
            <person name="Berlin A.M."/>
            <person name="Chapman S.B."/>
            <person name="Gainer-Dewar J."/>
            <person name="Goldberg J."/>
            <person name="Griggs A."/>
            <person name="Gujja S."/>
            <person name="Hansen M."/>
            <person name="Howarth C."/>
            <person name="Imamovic A."/>
            <person name="Ireland A."/>
            <person name="Larimer J."/>
            <person name="McCowan C."/>
            <person name="Murphy C."/>
            <person name="Pearson M."/>
            <person name="Poon T.W."/>
            <person name="Priest M."/>
            <person name="Roberts A."/>
            <person name="Saif S."/>
            <person name="Shea T."/>
            <person name="Sisk P."/>
            <person name="Sykes S."/>
            <person name="Wortman J."/>
            <person name="Nusbaum C."/>
            <person name="Birren B."/>
        </authorList>
    </citation>
    <scope>NUCLEOTIDE SEQUENCE [LARGE SCALE GENOMIC DNA]</scope>
    <source>
        <strain evidence="8 9">CBS 119918</strain>
    </source>
</reference>
<dbReference type="PROSITE" id="PS50016">
    <property type="entry name" value="ZF_PHD_2"/>
    <property type="match status" value="1"/>
</dbReference>
<feature type="compositionally biased region" description="Acidic residues" evidence="6">
    <location>
        <begin position="224"/>
        <end position="236"/>
    </location>
</feature>
<proteinExistence type="predicted"/>
<feature type="compositionally biased region" description="Basic and acidic residues" evidence="6">
    <location>
        <begin position="332"/>
        <end position="352"/>
    </location>
</feature>
<dbReference type="InterPro" id="IPR013083">
    <property type="entry name" value="Znf_RING/FYVE/PHD"/>
</dbReference>
<keyword evidence="1" id="KW-0479">Metal-binding</keyword>
<feature type="domain" description="PHD-type" evidence="7">
    <location>
        <begin position="442"/>
        <end position="498"/>
    </location>
</feature>
<feature type="compositionally biased region" description="Polar residues" evidence="6">
    <location>
        <begin position="844"/>
        <end position="864"/>
    </location>
</feature>
<dbReference type="GO" id="GO:0008270">
    <property type="term" value="F:zinc ion binding"/>
    <property type="evidence" value="ECO:0007669"/>
    <property type="project" value="UniProtKB-KW"/>
</dbReference>
<evidence type="ECO:0000256" key="2">
    <source>
        <dbReference type="ARBA" id="ARBA00022771"/>
    </source>
</evidence>
<dbReference type="PANTHER" id="PTHR14296">
    <property type="entry name" value="REMODELING AND SPACING FACTOR 1"/>
    <property type="match status" value="1"/>
</dbReference>
<dbReference type="Pfam" id="PF00628">
    <property type="entry name" value="PHD"/>
    <property type="match status" value="1"/>
</dbReference>
<dbReference type="InterPro" id="IPR011011">
    <property type="entry name" value="Znf_FYVE_PHD"/>
</dbReference>
<keyword evidence="9" id="KW-1185">Reference proteome</keyword>
<feature type="compositionally biased region" description="Polar residues" evidence="6">
    <location>
        <begin position="539"/>
        <end position="579"/>
    </location>
</feature>
<dbReference type="SUPFAM" id="SSF57903">
    <property type="entry name" value="FYVE/PHD zinc finger"/>
    <property type="match status" value="1"/>
</dbReference>
<feature type="coiled-coil region" evidence="5">
    <location>
        <begin position="355"/>
        <end position="442"/>
    </location>
</feature>
<dbReference type="PROSITE" id="PS01359">
    <property type="entry name" value="ZF_PHD_1"/>
    <property type="match status" value="1"/>
</dbReference>
<feature type="region of interest" description="Disordered" evidence="6">
    <location>
        <begin position="1"/>
        <end position="22"/>
    </location>
</feature>
<feature type="compositionally biased region" description="Polar residues" evidence="6">
    <location>
        <begin position="900"/>
        <end position="909"/>
    </location>
</feature>
<dbReference type="InterPro" id="IPR019787">
    <property type="entry name" value="Znf_PHD-finger"/>
</dbReference>
<sequence length="909" mass="103153">MPRKRTRQEMEDSEPQEEKQEPSLLHKIRNMWEFASVMQYIFMFGKSIKVDEDFDIEDFENECLRPGYSEKLEEIGLTLLKWISSHRGLNYDIWDEYTRRQYLSKAPHLNPYGDEEEPKRFRDFDIFTKIRILHQLTVWTFWNPDRLREKMVDHPREIDQIEWRIEEFGYDKDDRQYYLLDDNRLYRRTEPALPPLLKAKPKANSQKAIAARRRASKRRKIESETPEPEEGSENLDVENGPVDKRFRDPSQIDTFGGFKWECLAITLKDYEELCQSFAKSKDPNEKALKDRIEEEVIPIIQNAEERQRRKVERRERELMMMEKMVGAKRSSRLADKQDKERREAEAIEADRKRQAELAAAHREQEKQEKMEKERQFRMMTREQRIKEREYRRLLKEEELERDAAEQRRIEQGEIRGSGRYLKERIEKNKKELEDLAAEEDWTFDCSRCGKHGKNYDDGSHSVACERCNVWQHSKCLGISKVAAEKEDFHFICQDCKQKEEDAKKPKISLKFKVGTSSSPTPPSPAPTQSRFVGVELPGNDTNRPPSQGRTLNGTQNHQSSPPTLPASSPYRQHPTQTGTFHHYNLPHSANSPPRPAYAVVQQARPTSSSSQQSPNSMAYRNPAPSPGFSLQQPHLSYYGGPNHTHGTPGSQAPTQSLRHDTPQQNHIASPRPQPIAAAAQNSTVQGQGHVHPHGAGNGTRLPSPVFNRPTMSPTQGNMDVGPVAGIPQKPSDHNQSTNGKARYLNGMPQYPQATPRAPSNPPSAQTPNTLPLSGLSPKKQQTPVSFPAPLNVQKAGGVSTPLGTSQHATLNASTGSGMPQAQKRSVSGTPILPPVENLRPSPEQMRNMSSNEPVPTPSKQSSPQPLYHTESVHASPRNQKSQEIPSMAPAGLGISPPPQIVSSSAEGKS</sequence>
<evidence type="ECO:0000256" key="3">
    <source>
        <dbReference type="ARBA" id="ARBA00022833"/>
    </source>
</evidence>
<feature type="region of interest" description="Disordered" evidence="6">
    <location>
        <begin position="200"/>
        <end position="248"/>
    </location>
</feature>
<evidence type="ECO:0000259" key="7">
    <source>
        <dbReference type="PROSITE" id="PS50016"/>
    </source>
</evidence>
<evidence type="ECO:0000313" key="8">
    <source>
        <dbReference type="EMBL" id="KEF56220.1"/>
    </source>
</evidence>
<feature type="region of interest" description="Disordered" evidence="6">
    <location>
        <begin position="510"/>
        <end position="909"/>
    </location>
</feature>
<dbReference type="GeneID" id="25282714"/>
<dbReference type="PANTHER" id="PTHR14296:SF3">
    <property type="entry name" value="DIKAR, ISOFORM F"/>
    <property type="match status" value="1"/>
</dbReference>
<feature type="compositionally biased region" description="Polar residues" evidence="6">
    <location>
        <begin position="644"/>
        <end position="667"/>
    </location>
</feature>
<dbReference type="OrthoDB" id="303107at2759"/>
<dbReference type="Proteomes" id="UP000027920">
    <property type="component" value="Unassembled WGS sequence"/>
</dbReference>
<organism evidence="8 9">
    <name type="scientific">Exophiala aquamarina CBS 119918</name>
    <dbReference type="NCBI Taxonomy" id="1182545"/>
    <lineage>
        <taxon>Eukaryota</taxon>
        <taxon>Fungi</taxon>
        <taxon>Dikarya</taxon>
        <taxon>Ascomycota</taxon>
        <taxon>Pezizomycotina</taxon>
        <taxon>Eurotiomycetes</taxon>
        <taxon>Chaetothyriomycetidae</taxon>
        <taxon>Chaetothyriales</taxon>
        <taxon>Herpotrichiellaceae</taxon>
        <taxon>Exophiala</taxon>
    </lineage>
</organism>
<evidence type="ECO:0000256" key="1">
    <source>
        <dbReference type="ARBA" id="ARBA00022723"/>
    </source>
</evidence>
<feature type="region of interest" description="Disordered" evidence="6">
    <location>
        <begin position="324"/>
        <end position="352"/>
    </location>
</feature>
<dbReference type="AlphaFoldDB" id="A0A072PL36"/>
<dbReference type="GO" id="GO:0031213">
    <property type="term" value="C:RSF complex"/>
    <property type="evidence" value="ECO:0007669"/>
    <property type="project" value="InterPro"/>
</dbReference>
<gene>
    <name evidence="8" type="ORF">A1O9_07801</name>
</gene>
<keyword evidence="3" id="KW-0862">Zinc</keyword>
<dbReference type="EMBL" id="AMGV01000006">
    <property type="protein sequence ID" value="KEF56220.1"/>
    <property type="molecule type" value="Genomic_DNA"/>
</dbReference>
<accession>A0A072PL36</accession>
<dbReference type="HOGENOM" id="CLU_015602_0_0_1"/>
<feature type="compositionally biased region" description="Polar residues" evidence="6">
    <location>
        <begin position="801"/>
        <end position="828"/>
    </location>
</feature>
<comment type="caution">
    <text evidence="8">The sequence shown here is derived from an EMBL/GenBank/DDBJ whole genome shotgun (WGS) entry which is preliminary data.</text>
</comment>
<dbReference type="RefSeq" id="XP_013258810.1">
    <property type="nucleotide sequence ID" value="XM_013403356.1"/>
</dbReference>
<feature type="compositionally biased region" description="Polar residues" evidence="6">
    <location>
        <begin position="762"/>
        <end position="771"/>
    </location>
</feature>
<keyword evidence="2 4" id="KW-0863">Zinc-finger</keyword>
<protein>
    <recommendedName>
        <fullName evidence="7">PHD-type domain-containing protein</fullName>
    </recommendedName>
</protein>
<name>A0A072PL36_9EURO</name>